<reference evidence="2" key="1">
    <citation type="journal article" date="2019" name="Int. J. Syst. Evol. Microbiol.">
        <title>The Global Catalogue of Microorganisms (GCM) 10K type strain sequencing project: providing services to taxonomists for standard genome sequencing and annotation.</title>
        <authorList>
            <consortium name="The Broad Institute Genomics Platform"/>
            <consortium name="The Broad Institute Genome Sequencing Center for Infectious Disease"/>
            <person name="Wu L."/>
            <person name="Ma J."/>
        </authorList>
    </citation>
    <scope>NUCLEOTIDE SEQUENCE [LARGE SCALE GENOMIC DNA]</scope>
    <source>
        <strain evidence="2">NBRC 103627</strain>
    </source>
</reference>
<sequence length="55" mass="6449">MFKLVYEMLKLNDFNGESEEIEIAKGKYKFPESAGELFSQLKRKMYPIVDDKENG</sequence>
<organism evidence="1 2">
    <name type="scientific">Flavobacterium chungangensis</name>
    <dbReference type="NCBI Taxonomy" id="2708132"/>
    <lineage>
        <taxon>Bacteria</taxon>
        <taxon>Pseudomonadati</taxon>
        <taxon>Bacteroidota</taxon>
        <taxon>Flavobacteriia</taxon>
        <taxon>Flavobacteriales</taxon>
        <taxon>Flavobacteriaceae</taxon>
        <taxon>Flavobacterium</taxon>
    </lineage>
</organism>
<protein>
    <submittedName>
        <fullName evidence="1">Uncharacterized protein</fullName>
    </submittedName>
</protein>
<dbReference type="Proteomes" id="UP001596003">
    <property type="component" value="Unassembled WGS sequence"/>
</dbReference>
<name>A0ABV8ZEU6_9FLAO</name>
<keyword evidence="2" id="KW-1185">Reference proteome</keyword>
<evidence type="ECO:0000313" key="1">
    <source>
        <dbReference type="EMBL" id="MFC4477419.1"/>
    </source>
</evidence>
<dbReference type="EMBL" id="JBHSFY010000005">
    <property type="protein sequence ID" value="MFC4477419.1"/>
    <property type="molecule type" value="Genomic_DNA"/>
</dbReference>
<comment type="caution">
    <text evidence="1">The sequence shown here is derived from an EMBL/GenBank/DDBJ whole genome shotgun (WGS) entry which is preliminary data.</text>
</comment>
<gene>
    <name evidence="1" type="ORF">ACFO3N_10135</name>
</gene>
<proteinExistence type="predicted"/>
<accession>A0ABV8ZEU6</accession>
<evidence type="ECO:0000313" key="2">
    <source>
        <dbReference type="Proteomes" id="UP001596003"/>
    </source>
</evidence>
<dbReference type="RefSeq" id="WP_379797408.1">
    <property type="nucleotide sequence ID" value="NZ_JBHSFY010000005.1"/>
</dbReference>